<organism evidence="1 2">
    <name type="scientific">Streptomyces spiramenti</name>
    <dbReference type="NCBI Taxonomy" id="2720606"/>
    <lineage>
        <taxon>Bacteria</taxon>
        <taxon>Bacillati</taxon>
        <taxon>Actinomycetota</taxon>
        <taxon>Actinomycetes</taxon>
        <taxon>Kitasatosporales</taxon>
        <taxon>Streptomycetaceae</taxon>
        <taxon>Streptomyces</taxon>
    </lineage>
</organism>
<keyword evidence="2" id="KW-1185">Reference proteome</keyword>
<gene>
    <name evidence="1" type="ORF">HCJ92_21300</name>
</gene>
<dbReference type="RefSeq" id="WP_167935240.1">
    <property type="nucleotide sequence ID" value="NZ_JAAVJB010000271.1"/>
</dbReference>
<reference evidence="1 2" key="1">
    <citation type="submission" date="2020-03" db="EMBL/GenBank/DDBJ databases">
        <title>Draft genome of Streptomyces sp. ventii, isolated from the Axial Seamount in the Pacific Ocean, and resequencing of the two type strains Streptomyces lonarensis strain NCL 716 and Streptomyces bohaiensis strain 11A07.</title>
        <authorList>
            <person name="Loughran R.M."/>
            <person name="Pfannmuller K.M."/>
            <person name="Wasson B.J."/>
            <person name="Deadmond M.C."/>
            <person name="Paddock B.E."/>
            <person name="Koyack M.J."/>
            <person name="Gallegos D.A."/>
            <person name="Mitchell E.A."/>
            <person name="Ushijima B."/>
            <person name="Saw J.H."/>
            <person name="Mcphail K.L."/>
            <person name="Videau P."/>
        </authorList>
    </citation>
    <scope>NUCLEOTIDE SEQUENCE [LARGE SCALE GENOMIC DNA]</scope>
    <source>
        <strain evidence="2">5675061</strain>
    </source>
</reference>
<feature type="non-terminal residue" evidence="1">
    <location>
        <position position="226"/>
    </location>
</feature>
<proteinExistence type="predicted"/>
<evidence type="ECO:0000313" key="1">
    <source>
        <dbReference type="EMBL" id="NJP68758.1"/>
    </source>
</evidence>
<sequence>MLDEPRSGRFAAWANALLTGRVSPDDAASGVVGADASHRVSGLPGEEGPVSPAVALARLRGMGVRALRVALPVPGDPLGLCGPPEFNAAALEAGEAVLAPEAGIGLLPEVGPAEGRAGAAVRWRVSPVRSDLPPDVPSLGEAERELTELLRETAEGVARLGLPEAGRLARAEVDAYRARAEREAEGLAPGYPARAVRVLSPAATLERGYAVLRRPDGSVIRDASTV</sequence>
<dbReference type="Proteomes" id="UP000746503">
    <property type="component" value="Unassembled WGS sequence"/>
</dbReference>
<accession>A0ABX1ATI9</accession>
<comment type="caution">
    <text evidence="1">The sequence shown here is derived from an EMBL/GenBank/DDBJ whole genome shotgun (WGS) entry which is preliminary data.</text>
</comment>
<evidence type="ECO:0000313" key="2">
    <source>
        <dbReference type="Proteomes" id="UP000746503"/>
    </source>
</evidence>
<dbReference type="EMBL" id="JAAVJB010000271">
    <property type="protein sequence ID" value="NJP68758.1"/>
    <property type="molecule type" value="Genomic_DNA"/>
</dbReference>
<name>A0ABX1ATI9_9ACTN</name>
<protein>
    <submittedName>
        <fullName evidence="1">Uncharacterized protein</fullName>
    </submittedName>
</protein>